<dbReference type="Proteomes" id="UP000269208">
    <property type="component" value="Chromosome"/>
</dbReference>
<proteinExistence type="predicted"/>
<evidence type="ECO:0000313" key="2">
    <source>
        <dbReference type="Proteomes" id="UP000269208"/>
    </source>
</evidence>
<dbReference type="AlphaFoldDB" id="A0A447TN82"/>
<gene>
    <name evidence="1" type="ORF">NCTC6754_00552</name>
</gene>
<reference evidence="1 2" key="1">
    <citation type="submission" date="2018-12" db="EMBL/GenBank/DDBJ databases">
        <authorList>
            <consortium name="Pathogen Informatics"/>
        </authorList>
    </citation>
    <scope>NUCLEOTIDE SEQUENCE [LARGE SCALE GENOMIC DNA]</scope>
    <source>
        <strain evidence="1 2">NCTC6754</strain>
    </source>
</reference>
<dbReference type="EMBL" id="LR134190">
    <property type="protein sequence ID" value="VEB50863.1"/>
    <property type="molecule type" value="Genomic_DNA"/>
</dbReference>
<name>A0A447TN82_SALET</name>
<evidence type="ECO:0000313" key="1">
    <source>
        <dbReference type="EMBL" id="VEB50863.1"/>
    </source>
</evidence>
<protein>
    <submittedName>
        <fullName evidence="1">Uncharacterized protein</fullName>
    </submittedName>
</protein>
<sequence length="157" mass="17412">MLPRSSIGYSPRRMRRACSGNQGARHVIGTRLPQVADVSSAILSGVMRTALCVAPAAGNTSLYPFREMSAINGQRVLQPERTYAADRMSGCIDHFIAAQHTGFCAESGFKLLIIQAGIAFRDHQDNGVFYFKRERLSYLPWPLRCALWLPVRQSAVL</sequence>
<accession>A0A447TN82</accession>
<organism evidence="1 2">
    <name type="scientific">Salmonella enterica I</name>
    <dbReference type="NCBI Taxonomy" id="59201"/>
    <lineage>
        <taxon>Bacteria</taxon>
        <taxon>Pseudomonadati</taxon>
        <taxon>Pseudomonadota</taxon>
        <taxon>Gammaproteobacteria</taxon>
        <taxon>Enterobacterales</taxon>
        <taxon>Enterobacteriaceae</taxon>
        <taxon>Salmonella</taxon>
    </lineage>
</organism>